<dbReference type="Proteomes" id="UP001163321">
    <property type="component" value="Chromosome 1"/>
</dbReference>
<sequence>MEDPKDLDQVNSALNNVLNRVDIVEQRLEAAMNGPICGVEDLRECQTQLLLQLRAIRGTNVHFL</sequence>
<reference evidence="1 2" key="1">
    <citation type="journal article" date="2022" name="bioRxiv">
        <title>The genome of the oomycete Peronosclerospora sorghi, a cosmopolitan pathogen of maize and sorghum, is inflated with dispersed pseudogenes.</title>
        <authorList>
            <person name="Fletcher K."/>
            <person name="Martin F."/>
            <person name="Isakeit T."/>
            <person name="Cavanaugh K."/>
            <person name="Magill C."/>
            <person name="Michelmore R."/>
        </authorList>
    </citation>
    <scope>NUCLEOTIDE SEQUENCE [LARGE SCALE GENOMIC DNA]</scope>
    <source>
        <strain evidence="1">P6</strain>
    </source>
</reference>
<organism evidence="1 2">
    <name type="scientific">Peronosclerospora sorghi</name>
    <dbReference type="NCBI Taxonomy" id="230839"/>
    <lineage>
        <taxon>Eukaryota</taxon>
        <taxon>Sar</taxon>
        <taxon>Stramenopiles</taxon>
        <taxon>Oomycota</taxon>
        <taxon>Peronosporomycetes</taxon>
        <taxon>Peronosporales</taxon>
        <taxon>Peronosporaceae</taxon>
        <taxon>Peronosclerospora</taxon>
    </lineage>
</organism>
<protein>
    <submittedName>
        <fullName evidence="1">Uncharacterized protein</fullName>
    </submittedName>
</protein>
<gene>
    <name evidence="1" type="ORF">PsorP6_001484</name>
</gene>
<keyword evidence="2" id="KW-1185">Reference proteome</keyword>
<dbReference type="EMBL" id="CM047580">
    <property type="protein sequence ID" value="KAI9922722.1"/>
    <property type="molecule type" value="Genomic_DNA"/>
</dbReference>
<evidence type="ECO:0000313" key="2">
    <source>
        <dbReference type="Proteomes" id="UP001163321"/>
    </source>
</evidence>
<name>A0ACC0WWG4_9STRA</name>
<accession>A0ACC0WWG4</accession>
<proteinExistence type="predicted"/>
<evidence type="ECO:0000313" key="1">
    <source>
        <dbReference type="EMBL" id="KAI9922722.1"/>
    </source>
</evidence>
<comment type="caution">
    <text evidence="1">The sequence shown here is derived from an EMBL/GenBank/DDBJ whole genome shotgun (WGS) entry which is preliminary data.</text>
</comment>